<accession>A0A4Q1SIF1</accession>
<evidence type="ECO:0000259" key="3">
    <source>
        <dbReference type="Pfam" id="PF09976"/>
    </source>
</evidence>
<name>A0A4Q1SIF1_9BACT</name>
<evidence type="ECO:0000313" key="5">
    <source>
        <dbReference type="Proteomes" id="UP000290253"/>
    </source>
</evidence>
<dbReference type="InterPro" id="IPR018704">
    <property type="entry name" value="SecYEG/CpoB_TPR"/>
</dbReference>
<sequence length="458" mass="50972">MPTVGLSMIVKNAEEDLRDCLKSVAFLVDEIVIADTGSTDGTLEIAREFGAKIVSISWNQHFAEARNACLQHLATDWVLVLDADEELSGEARGQIPDLLRSPETVGGFSLIQRNYLKGRFQYVLGTATRELEGEFAGGHPRADGIAKSCFDNPLCRLFRRDPRIFFRGRIHEVVEHQLAAANLTLIPTPWVIHHFGHLKTSEDILEKHRHYRSMLRRTLEEEPSRVGLWVQLGATEQLHFQDEDRALYAFGKALALQPSHADARISMTKILLHRKQYEEAIAVISHIADTGSEGAYKAEFTGDALHDLGKLKEARRMFTAALRLVRSGSVAPGREARIESKLGYIEVRLARQDGGLKVKTGRQEAGIGKLRRALAALPDDLDCHERLVRALVLSGRDAEAAEAAEAVLQHFASEPLFSRAAALSMRIGRRDQARKILDSGMERFPGSEPIGRLLREMG</sequence>
<proteinExistence type="inferred from homology"/>
<evidence type="ECO:0000259" key="2">
    <source>
        <dbReference type="Pfam" id="PF00535"/>
    </source>
</evidence>
<dbReference type="RefSeq" id="WP_129207160.1">
    <property type="nucleotide sequence ID" value="NZ_BMGU01000001.1"/>
</dbReference>
<dbReference type="EMBL" id="SDMK01000001">
    <property type="protein sequence ID" value="RXS97381.1"/>
    <property type="molecule type" value="Genomic_DNA"/>
</dbReference>
<dbReference type="SUPFAM" id="SSF53448">
    <property type="entry name" value="Nucleotide-diphospho-sugar transferases"/>
    <property type="match status" value="1"/>
</dbReference>
<feature type="domain" description="Glycosyltransferase 2-like" evidence="2">
    <location>
        <begin position="8"/>
        <end position="91"/>
    </location>
</feature>
<gene>
    <name evidence="4" type="ORF">ESZ00_05615</name>
</gene>
<keyword evidence="5" id="KW-1185">Reference proteome</keyword>
<comment type="caution">
    <text evidence="4">The sequence shown here is derived from an EMBL/GenBank/DDBJ whole genome shotgun (WGS) entry which is preliminary data.</text>
</comment>
<dbReference type="SUPFAM" id="SSF48452">
    <property type="entry name" value="TPR-like"/>
    <property type="match status" value="1"/>
</dbReference>
<organism evidence="4 5">
    <name type="scientific">Silvibacterium dinghuense</name>
    <dbReference type="NCBI Taxonomy" id="1560006"/>
    <lineage>
        <taxon>Bacteria</taxon>
        <taxon>Pseudomonadati</taxon>
        <taxon>Acidobacteriota</taxon>
        <taxon>Terriglobia</taxon>
        <taxon>Terriglobales</taxon>
        <taxon>Acidobacteriaceae</taxon>
        <taxon>Silvibacterium</taxon>
    </lineage>
</organism>
<dbReference type="PANTHER" id="PTHR43630">
    <property type="entry name" value="POLY-BETA-1,6-N-ACETYL-D-GLUCOSAMINE SYNTHASE"/>
    <property type="match status" value="1"/>
</dbReference>
<dbReference type="Gene3D" id="3.90.550.10">
    <property type="entry name" value="Spore Coat Polysaccharide Biosynthesis Protein SpsA, Chain A"/>
    <property type="match status" value="1"/>
</dbReference>
<evidence type="ECO:0000256" key="1">
    <source>
        <dbReference type="ARBA" id="ARBA00038494"/>
    </source>
</evidence>
<dbReference type="Proteomes" id="UP000290253">
    <property type="component" value="Unassembled WGS sequence"/>
</dbReference>
<reference evidence="4 5" key="1">
    <citation type="journal article" date="2016" name="Int. J. Syst. Evol. Microbiol.">
        <title>Acidipila dinghuensis sp. nov., an acidobacterium isolated from forest soil.</title>
        <authorList>
            <person name="Jiang Y.W."/>
            <person name="Wang J."/>
            <person name="Chen M.H."/>
            <person name="Lv Y.Y."/>
            <person name="Qiu L.H."/>
        </authorList>
    </citation>
    <scope>NUCLEOTIDE SEQUENCE [LARGE SCALE GENOMIC DNA]</scope>
    <source>
        <strain evidence="4 5">DHOF10</strain>
    </source>
</reference>
<dbReference type="OrthoDB" id="9815923at2"/>
<comment type="similarity">
    <text evidence="1">Belongs to the glycosyltransferase 2 family. WaaE/KdtX subfamily.</text>
</comment>
<feature type="domain" description="Ancillary SecYEG translocon subunit/Cell division coordinator CpoB TPR" evidence="3">
    <location>
        <begin position="261"/>
        <end position="329"/>
    </location>
</feature>
<dbReference type="InterPro" id="IPR029044">
    <property type="entry name" value="Nucleotide-diphossugar_trans"/>
</dbReference>
<dbReference type="PANTHER" id="PTHR43630:SF2">
    <property type="entry name" value="GLYCOSYLTRANSFERASE"/>
    <property type="match status" value="1"/>
</dbReference>
<dbReference type="Pfam" id="PF09976">
    <property type="entry name" value="TPR_21"/>
    <property type="match status" value="1"/>
</dbReference>
<protein>
    <submittedName>
        <fullName evidence="4">Tetratricopeptide repeat protein</fullName>
    </submittedName>
</protein>
<dbReference type="AlphaFoldDB" id="A0A4Q1SIF1"/>
<dbReference type="InterPro" id="IPR011990">
    <property type="entry name" value="TPR-like_helical_dom_sf"/>
</dbReference>
<evidence type="ECO:0000313" key="4">
    <source>
        <dbReference type="EMBL" id="RXS97381.1"/>
    </source>
</evidence>
<dbReference type="Gene3D" id="1.25.40.10">
    <property type="entry name" value="Tetratricopeptide repeat domain"/>
    <property type="match status" value="2"/>
</dbReference>
<dbReference type="CDD" id="cd02511">
    <property type="entry name" value="Beta4Glucosyltransferase"/>
    <property type="match status" value="1"/>
</dbReference>
<dbReference type="InterPro" id="IPR001173">
    <property type="entry name" value="Glyco_trans_2-like"/>
</dbReference>
<dbReference type="Pfam" id="PF00535">
    <property type="entry name" value="Glycos_transf_2"/>
    <property type="match status" value="1"/>
</dbReference>